<organism evidence="2 3">
    <name type="scientific">Plectus sambesii</name>
    <dbReference type="NCBI Taxonomy" id="2011161"/>
    <lineage>
        <taxon>Eukaryota</taxon>
        <taxon>Metazoa</taxon>
        <taxon>Ecdysozoa</taxon>
        <taxon>Nematoda</taxon>
        <taxon>Chromadorea</taxon>
        <taxon>Plectida</taxon>
        <taxon>Plectina</taxon>
        <taxon>Plectoidea</taxon>
        <taxon>Plectidae</taxon>
        <taxon>Plectus</taxon>
    </lineage>
</organism>
<evidence type="ECO:0000313" key="3">
    <source>
        <dbReference type="WBParaSite" id="PSAMB.scaffold4889size13235.g25392.t1"/>
    </source>
</evidence>
<keyword evidence="2" id="KW-1185">Reference proteome</keyword>
<sequence length="308" mass="32654">MIAQVVRCLIIFSAAVSIAAEVKVCPYSWQTPKMDGTEWVPADGDGMQCFPNLRAAACSGGGPNAYCYFSPYSWGYRCCYDLYTPAAITSLSTNGLEKPKCPLGSKALSTSSSSPSQVLSCNIANLKNQGCPVGYICTKASNIPTATTGAAKNPYLCCLPATATSIKTTFNVTNLTPRIVPVAPLYAIESITFGTVATINQGDDFSFIKTSFTDADNPTAIILAGYTPVATRFYHLLVFDATTNKDILLFETDITGTAVTPADRKIVPTNLGHNIKPVPVATKASGYEYTNGGSYYSPGALTDPAPYT</sequence>
<feature type="chain" id="PRO_5037264809" evidence="1">
    <location>
        <begin position="21"/>
        <end position="308"/>
    </location>
</feature>
<dbReference type="AlphaFoldDB" id="A0A914WP10"/>
<dbReference type="Proteomes" id="UP000887566">
    <property type="component" value="Unplaced"/>
</dbReference>
<evidence type="ECO:0000313" key="2">
    <source>
        <dbReference type="Proteomes" id="UP000887566"/>
    </source>
</evidence>
<reference evidence="3" key="1">
    <citation type="submission" date="2022-11" db="UniProtKB">
        <authorList>
            <consortium name="WormBaseParasite"/>
        </authorList>
    </citation>
    <scope>IDENTIFICATION</scope>
</reference>
<evidence type="ECO:0000256" key="1">
    <source>
        <dbReference type="SAM" id="SignalP"/>
    </source>
</evidence>
<feature type="signal peptide" evidence="1">
    <location>
        <begin position="1"/>
        <end position="20"/>
    </location>
</feature>
<name>A0A914WP10_9BILA</name>
<proteinExistence type="predicted"/>
<accession>A0A914WP10</accession>
<dbReference type="WBParaSite" id="PSAMB.scaffold4889size13235.g25392.t1">
    <property type="protein sequence ID" value="PSAMB.scaffold4889size13235.g25392.t1"/>
    <property type="gene ID" value="PSAMB.scaffold4889size13235.g25392"/>
</dbReference>
<keyword evidence="1" id="KW-0732">Signal</keyword>
<protein>
    <submittedName>
        <fullName evidence="3">Uncharacterized protein</fullName>
    </submittedName>
</protein>